<keyword evidence="1" id="KW-0596">Phosphopantetheine</keyword>
<organism evidence="4 5">
    <name type="scientific">Amycolatopsis alba DSM 44262</name>
    <dbReference type="NCBI Taxonomy" id="1125972"/>
    <lineage>
        <taxon>Bacteria</taxon>
        <taxon>Bacillati</taxon>
        <taxon>Actinomycetota</taxon>
        <taxon>Actinomycetes</taxon>
        <taxon>Pseudonocardiales</taxon>
        <taxon>Pseudonocardiaceae</taxon>
        <taxon>Amycolatopsis</taxon>
    </lineage>
</organism>
<dbReference type="Pfam" id="PF13193">
    <property type="entry name" value="AMP-binding_C"/>
    <property type="match status" value="1"/>
</dbReference>
<evidence type="ECO:0000313" key="5">
    <source>
        <dbReference type="Proteomes" id="UP000215563"/>
    </source>
</evidence>
<dbReference type="InterPro" id="IPR042099">
    <property type="entry name" value="ANL_N_sf"/>
</dbReference>
<evidence type="ECO:0000256" key="2">
    <source>
        <dbReference type="ARBA" id="ARBA00022553"/>
    </source>
</evidence>
<name>A0A229RL21_AMYAL</name>
<dbReference type="SUPFAM" id="SSF56801">
    <property type="entry name" value="Acetyl-CoA synthetase-like"/>
    <property type="match status" value="1"/>
</dbReference>
<dbReference type="Pfam" id="PF07993">
    <property type="entry name" value="NAD_binding_4"/>
    <property type="match status" value="1"/>
</dbReference>
<keyword evidence="2" id="KW-0597">Phosphoprotein</keyword>
<dbReference type="AlphaFoldDB" id="A0A229RL21"/>
<dbReference type="InterPro" id="IPR036291">
    <property type="entry name" value="NAD(P)-bd_dom_sf"/>
</dbReference>
<accession>A0A229RL21</accession>
<feature type="domain" description="Carrier" evidence="3">
    <location>
        <begin position="544"/>
        <end position="624"/>
    </location>
</feature>
<dbReference type="InterPro" id="IPR025110">
    <property type="entry name" value="AMP-bd_C"/>
</dbReference>
<dbReference type="CDD" id="cd05235">
    <property type="entry name" value="SDR_e1"/>
    <property type="match status" value="1"/>
</dbReference>
<dbReference type="PROSITE" id="PS50075">
    <property type="entry name" value="CARRIER"/>
    <property type="match status" value="1"/>
</dbReference>
<dbReference type="NCBIfam" id="TIGR01733">
    <property type="entry name" value="AA-adenyl-dom"/>
    <property type="match status" value="1"/>
</dbReference>
<dbReference type="InterPro" id="IPR036736">
    <property type="entry name" value="ACP-like_sf"/>
</dbReference>
<dbReference type="PROSITE" id="PS00455">
    <property type="entry name" value="AMP_BINDING"/>
    <property type="match status" value="1"/>
</dbReference>
<dbReference type="InterPro" id="IPR010080">
    <property type="entry name" value="Thioester_reductase-like_dom"/>
</dbReference>
<dbReference type="PANTHER" id="PTHR44845">
    <property type="entry name" value="CARRIER DOMAIN-CONTAINING PROTEIN"/>
    <property type="match status" value="1"/>
</dbReference>
<dbReference type="InterPro" id="IPR000873">
    <property type="entry name" value="AMP-dep_synth/lig_dom"/>
</dbReference>
<dbReference type="InterPro" id="IPR020845">
    <property type="entry name" value="AMP-binding_CS"/>
</dbReference>
<dbReference type="Proteomes" id="UP000215563">
    <property type="component" value="Unassembled WGS sequence"/>
</dbReference>
<dbReference type="EMBL" id="NMQU01000076">
    <property type="protein sequence ID" value="OXM47362.1"/>
    <property type="molecule type" value="Genomic_DNA"/>
</dbReference>
<gene>
    <name evidence="4" type="ORF">CFP75_24290</name>
</gene>
<evidence type="ECO:0000313" key="4">
    <source>
        <dbReference type="EMBL" id="OXM47362.1"/>
    </source>
</evidence>
<dbReference type="RefSeq" id="WP_051137589.1">
    <property type="nucleotide sequence ID" value="NZ_KB913032.1"/>
</dbReference>
<dbReference type="NCBIfam" id="TIGR01746">
    <property type="entry name" value="Thioester-redct"/>
    <property type="match status" value="1"/>
</dbReference>
<evidence type="ECO:0000259" key="3">
    <source>
        <dbReference type="PROSITE" id="PS50075"/>
    </source>
</evidence>
<dbReference type="InterPro" id="IPR010071">
    <property type="entry name" value="AA_adenyl_dom"/>
</dbReference>
<dbReference type="SUPFAM" id="SSF51735">
    <property type="entry name" value="NAD(P)-binding Rossmann-fold domains"/>
    <property type="match status" value="1"/>
</dbReference>
<dbReference type="InterPro" id="IPR009081">
    <property type="entry name" value="PP-bd_ACP"/>
</dbReference>
<proteinExistence type="predicted"/>
<keyword evidence="5" id="KW-1185">Reference proteome</keyword>
<dbReference type="Pfam" id="PF00501">
    <property type="entry name" value="AMP-binding"/>
    <property type="match status" value="1"/>
</dbReference>
<dbReference type="PANTHER" id="PTHR44845:SF6">
    <property type="entry name" value="BETA-ALANINE-ACTIVATING ENZYME"/>
    <property type="match status" value="1"/>
</dbReference>
<dbReference type="Pfam" id="PF00550">
    <property type="entry name" value="PP-binding"/>
    <property type="match status" value="1"/>
</dbReference>
<dbReference type="Gene3D" id="3.40.50.720">
    <property type="entry name" value="NAD(P)-binding Rossmann-like Domain"/>
    <property type="match status" value="1"/>
</dbReference>
<protein>
    <submittedName>
        <fullName evidence="4">Peptide synthetase</fullName>
    </submittedName>
</protein>
<dbReference type="CDD" id="cd12117">
    <property type="entry name" value="A_NRPS_Srf_like"/>
    <property type="match status" value="1"/>
</dbReference>
<dbReference type="Gene3D" id="3.30.300.30">
    <property type="match status" value="1"/>
</dbReference>
<dbReference type="SUPFAM" id="SSF47336">
    <property type="entry name" value="ACP-like"/>
    <property type="match status" value="1"/>
</dbReference>
<reference evidence="4 5" key="1">
    <citation type="submission" date="2017-07" db="EMBL/GenBank/DDBJ databases">
        <title>Amycolatopsis alba DSM 44262 Genome sequencing and assembly.</title>
        <authorList>
            <person name="Kaur N."/>
            <person name="Mayilraj S."/>
        </authorList>
    </citation>
    <scope>NUCLEOTIDE SEQUENCE [LARGE SCALE GENOMIC DNA]</scope>
    <source>
        <strain evidence="4 5">DSM 44262</strain>
    </source>
</reference>
<dbReference type="InterPro" id="IPR013120">
    <property type="entry name" value="FAR_NAD-bd"/>
</dbReference>
<sequence length="1020" mass="110617">MVAEYGKDLREQISEWNDTKTCYPRHATLHRLFEEQVKQVPDLPAITGDDFTVSYRHLNRMANAISSRLIAAGITVGDHVGVAARTSIAAIAAILGTLKAGAVYVPLDPALPRSRLASMCEQARVRVVLDEPGKALRGSEECRKVSWRVPPADEREVNPQVAGPDGGTTAYVMFTSGTTGQPKAVSVPHRVPARLVVGWDGLAVGPDDVWLGTSSLAFDVSCMEVFGALLNGARLVLIDPHVLLSPNLFAQKLEAERATILVLSAGVFNEIGSHRPDMFARLRYLISCADVINPAVVRAVLDRGRPQCLVNSCGPTETGIVCTWQVVEHVEAGTTVPIGRPTANSTSYVVRPDGSLAGTGEPGELWSGGDGLAVGYHGDPERTAERFVTNPFVDLMRSDQRLFRTGDKVKWLPDGSLEFLGRIDRQVKINGYRIELGEVEAVLSTHPQVSGVVADIRPSASGHDRLVAWVASVREPVFDEPPCGDHAPFTDMLSEYVRDRLPGFMVPAQILVLDELPLNSNGKVDRSRLPSPEPATLSVRSAAEFASSTERTVAEVWGDLLTVGPLGPHDDFFARGGQSMQLVQAVASIQERLGIRAEQGPALVGAMLEGPSVRNFAHAVDRAAIGTSALTNGRHRPDLWAEARLRDDLDFGLPVVADLMSPRNIFLTGPTGFLGPFLLDRLIRDTNATIHCLVRAQDASAARTRLVAGLRRYGLSGDIVGSRVVALPGDLSQADFGLPRRVFDKLCGNVQVIVHNGAHVNFAYPYTALRPANVDSMHTVLRLATTHRRKAVHLVSSISALSGKRFVSEDEPLPDPSGLETGYTQTKWVAERLLSQAFTHGLPGSIYRPHEISGTTGRGIWSTGTQLTALMKTAAESEIAPAVRYPLNLVPVDFVADALMHLVRCEHPRGRVFHVTNGQPADSALLIERLRARGRSVTELPYEEWARRCVDESLADPTFPLTPFLPYLTARPENLSNPVPAHGRTNFEAALSEGGPECPPVDTGMIDRYLDYLEGCGYIT</sequence>
<dbReference type="InterPro" id="IPR045851">
    <property type="entry name" value="AMP-bd_C_sf"/>
</dbReference>
<dbReference type="Gene3D" id="1.10.1200.10">
    <property type="entry name" value="ACP-like"/>
    <property type="match status" value="1"/>
</dbReference>
<comment type="caution">
    <text evidence="4">The sequence shown here is derived from an EMBL/GenBank/DDBJ whole genome shotgun (WGS) entry which is preliminary data.</text>
</comment>
<evidence type="ECO:0000256" key="1">
    <source>
        <dbReference type="ARBA" id="ARBA00022450"/>
    </source>
</evidence>
<dbReference type="Gene3D" id="3.40.50.12780">
    <property type="entry name" value="N-terminal domain of ligase-like"/>
    <property type="match status" value="1"/>
</dbReference>